<evidence type="ECO:0008006" key="4">
    <source>
        <dbReference type="Google" id="ProtNLM"/>
    </source>
</evidence>
<accession>A0A067TAJ3</accession>
<feature type="transmembrane region" description="Helical" evidence="1">
    <location>
        <begin position="68"/>
        <end position="89"/>
    </location>
</feature>
<evidence type="ECO:0000256" key="1">
    <source>
        <dbReference type="SAM" id="Phobius"/>
    </source>
</evidence>
<keyword evidence="1" id="KW-0472">Membrane</keyword>
<feature type="transmembrane region" description="Helical" evidence="1">
    <location>
        <begin position="147"/>
        <end position="167"/>
    </location>
</feature>
<evidence type="ECO:0000313" key="2">
    <source>
        <dbReference type="EMBL" id="KDR79377.1"/>
    </source>
</evidence>
<evidence type="ECO:0000313" key="3">
    <source>
        <dbReference type="Proteomes" id="UP000027222"/>
    </source>
</evidence>
<protein>
    <recommendedName>
        <fullName evidence="4">MARVEL domain-containing protein</fullName>
    </recommendedName>
</protein>
<dbReference type="AlphaFoldDB" id="A0A067TAJ3"/>
<feature type="transmembrane region" description="Helical" evidence="1">
    <location>
        <begin position="109"/>
        <end position="127"/>
    </location>
</feature>
<name>A0A067TAJ3_GALM3</name>
<reference evidence="3" key="1">
    <citation type="journal article" date="2014" name="Proc. Natl. Acad. Sci. U.S.A.">
        <title>Extensive sampling of basidiomycete genomes demonstrates inadequacy of the white-rot/brown-rot paradigm for wood decay fungi.</title>
        <authorList>
            <person name="Riley R."/>
            <person name="Salamov A.A."/>
            <person name="Brown D.W."/>
            <person name="Nagy L.G."/>
            <person name="Floudas D."/>
            <person name="Held B.W."/>
            <person name="Levasseur A."/>
            <person name="Lombard V."/>
            <person name="Morin E."/>
            <person name="Otillar R."/>
            <person name="Lindquist E.A."/>
            <person name="Sun H."/>
            <person name="LaButti K.M."/>
            <person name="Schmutz J."/>
            <person name="Jabbour D."/>
            <person name="Luo H."/>
            <person name="Baker S.E."/>
            <person name="Pisabarro A.G."/>
            <person name="Walton J.D."/>
            <person name="Blanchette R.A."/>
            <person name="Henrissat B."/>
            <person name="Martin F."/>
            <person name="Cullen D."/>
            <person name="Hibbett D.S."/>
            <person name="Grigoriev I.V."/>
        </authorList>
    </citation>
    <scope>NUCLEOTIDE SEQUENCE [LARGE SCALE GENOMIC DNA]</scope>
    <source>
        <strain evidence="3">CBS 339.88</strain>
    </source>
</reference>
<dbReference type="OrthoDB" id="2922612at2759"/>
<gene>
    <name evidence="2" type="ORF">GALMADRAFT_223599</name>
</gene>
<keyword evidence="1" id="KW-1133">Transmembrane helix</keyword>
<dbReference type="EMBL" id="KL142373">
    <property type="protein sequence ID" value="KDR79377.1"/>
    <property type="molecule type" value="Genomic_DNA"/>
</dbReference>
<keyword evidence="1" id="KW-0812">Transmembrane</keyword>
<sequence length="219" mass="24625">MPVTTLRIIESDAEASLHPRDIWNHWKKHVIWDPRSYYGVLEFGAALIALLSVLEIQTITGYDHPGSFPWYAVQKLWSGILLGLGVSPLHWYSNHRQSAHLLTRVRTHLYVLLFLGVTLFISQIFLIQEPPPCYGSNGCEVRNTLNTCIWLSILFLFIAAFIVYTVARNPRKDPVLAELPSPTAAGIDFEDETQAAWASVNVADGIEDDSAEPEGQLRL</sequence>
<dbReference type="Proteomes" id="UP000027222">
    <property type="component" value="Unassembled WGS sequence"/>
</dbReference>
<dbReference type="HOGENOM" id="CLU_1289115_0_0_1"/>
<keyword evidence="3" id="KW-1185">Reference proteome</keyword>
<feature type="transmembrane region" description="Helical" evidence="1">
    <location>
        <begin position="37"/>
        <end position="56"/>
    </location>
</feature>
<proteinExistence type="predicted"/>
<organism evidence="2 3">
    <name type="scientific">Galerina marginata (strain CBS 339.88)</name>
    <dbReference type="NCBI Taxonomy" id="685588"/>
    <lineage>
        <taxon>Eukaryota</taxon>
        <taxon>Fungi</taxon>
        <taxon>Dikarya</taxon>
        <taxon>Basidiomycota</taxon>
        <taxon>Agaricomycotina</taxon>
        <taxon>Agaricomycetes</taxon>
        <taxon>Agaricomycetidae</taxon>
        <taxon>Agaricales</taxon>
        <taxon>Agaricineae</taxon>
        <taxon>Strophariaceae</taxon>
        <taxon>Galerina</taxon>
    </lineage>
</organism>